<keyword evidence="2" id="KW-1133">Transmembrane helix</keyword>
<evidence type="ECO:0008006" key="5">
    <source>
        <dbReference type="Google" id="ProtNLM"/>
    </source>
</evidence>
<evidence type="ECO:0000256" key="1">
    <source>
        <dbReference type="SAM" id="MobiDB-lite"/>
    </source>
</evidence>
<dbReference type="OrthoDB" id="3431941at2"/>
<proteinExistence type="predicted"/>
<dbReference type="KEGG" id="strr:EKD16_03640"/>
<keyword evidence="2" id="KW-0472">Membrane</keyword>
<feature type="region of interest" description="Disordered" evidence="1">
    <location>
        <begin position="98"/>
        <end position="118"/>
    </location>
</feature>
<keyword evidence="4" id="KW-1185">Reference proteome</keyword>
<dbReference type="AlphaFoldDB" id="A0A4P6PWI4"/>
<evidence type="ECO:0000256" key="2">
    <source>
        <dbReference type="SAM" id="Phobius"/>
    </source>
</evidence>
<protein>
    <recommendedName>
        <fullName evidence="5">DUF3558 domain-containing protein</fullName>
    </recommendedName>
</protein>
<accession>A0A4P6PWI4</accession>
<dbReference type="RefSeq" id="WP_131097077.1">
    <property type="nucleotide sequence ID" value="NZ_CP036455.1"/>
</dbReference>
<gene>
    <name evidence="3" type="ORF">EKD16_03640</name>
</gene>
<evidence type="ECO:0000313" key="4">
    <source>
        <dbReference type="Proteomes" id="UP000292235"/>
    </source>
</evidence>
<keyword evidence="2" id="KW-0812">Transmembrane</keyword>
<reference evidence="3 4" key="1">
    <citation type="submission" date="2019-02" db="EMBL/GenBank/DDBJ databases">
        <authorList>
            <person name="Khodamoradi S."/>
            <person name="Hahnke R.L."/>
            <person name="Kaempfer P."/>
            <person name="Schumann P."/>
            <person name="Rohde M."/>
            <person name="Steinert M."/>
            <person name="Luzhetskyy A."/>
            <person name="Wink J."/>
            <person name="Ruckert C."/>
        </authorList>
    </citation>
    <scope>NUCLEOTIDE SEQUENCE [LARGE SCALE GENOMIC DNA]</scope>
    <source>
        <strain evidence="3 4">M2</strain>
    </source>
</reference>
<evidence type="ECO:0000313" key="3">
    <source>
        <dbReference type="EMBL" id="QBI52538.1"/>
    </source>
</evidence>
<sequence>MPERENQPRQKAGVHGWRAFLLMFGCGTTAALLVVGLFFGAVRMLGAAVLPGGDEPPAAAVPEGSWEPAPSMTPGALDLCSTLETSAQTGAFKTMFPKRLDDDGDYTDPGPSASDRTISDDCKWALRSPEQGEWRFRLTYEASAADVSESVRVSEAEAAFAKARGEIDSKFSTVTETEKMGRVAEQAYAQYGASSSGDTESLYIFLGRSRSGVFRMDISSLSQEVSEAEFRELARSLAPVLSTRLERILPA</sequence>
<name>A0A4P6PWI4_9ACTN</name>
<organism evidence="3 4">
    <name type="scientific">Streptomonospora litoralis</name>
    <dbReference type="NCBI Taxonomy" id="2498135"/>
    <lineage>
        <taxon>Bacteria</taxon>
        <taxon>Bacillati</taxon>
        <taxon>Actinomycetota</taxon>
        <taxon>Actinomycetes</taxon>
        <taxon>Streptosporangiales</taxon>
        <taxon>Nocardiopsidaceae</taxon>
        <taxon>Streptomonospora</taxon>
    </lineage>
</organism>
<feature type="transmembrane region" description="Helical" evidence="2">
    <location>
        <begin position="20"/>
        <end position="42"/>
    </location>
</feature>
<dbReference type="Proteomes" id="UP000292235">
    <property type="component" value="Chromosome"/>
</dbReference>
<dbReference type="EMBL" id="CP036455">
    <property type="protein sequence ID" value="QBI52538.1"/>
    <property type="molecule type" value="Genomic_DNA"/>
</dbReference>